<accession>A0AAV9ZER7</accession>
<evidence type="ECO:0000313" key="2">
    <source>
        <dbReference type="EMBL" id="KAK6978255.1"/>
    </source>
</evidence>
<feature type="non-terminal residue" evidence="2">
    <location>
        <position position="1"/>
    </location>
</feature>
<evidence type="ECO:0008006" key="5">
    <source>
        <dbReference type="Google" id="ProtNLM"/>
    </source>
</evidence>
<dbReference type="AlphaFoldDB" id="A0AAV9ZER7"/>
<reference evidence="2 4" key="1">
    <citation type="journal article" date="2024" name="J Genomics">
        <title>Draft genome sequencing and assembly of Favolaschia claudopus CIRM-BRFM 2984 isolated from oak limbs.</title>
        <authorList>
            <person name="Navarro D."/>
            <person name="Drula E."/>
            <person name="Chaduli D."/>
            <person name="Cazenave R."/>
            <person name="Ahrendt S."/>
            <person name="Wang J."/>
            <person name="Lipzen A."/>
            <person name="Daum C."/>
            <person name="Barry K."/>
            <person name="Grigoriev I.V."/>
            <person name="Favel A."/>
            <person name="Rosso M.N."/>
            <person name="Martin F."/>
        </authorList>
    </citation>
    <scope>NUCLEOTIDE SEQUENCE [LARGE SCALE GENOMIC DNA]</scope>
    <source>
        <strain evidence="2 4">CIRM-BRFM 2984</strain>
    </source>
</reference>
<organism evidence="2 4">
    <name type="scientific">Favolaschia claudopus</name>
    <dbReference type="NCBI Taxonomy" id="2862362"/>
    <lineage>
        <taxon>Eukaryota</taxon>
        <taxon>Fungi</taxon>
        <taxon>Dikarya</taxon>
        <taxon>Basidiomycota</taxon>
        <taxon>Agaricomycotina</taxon>
        <taxon>Agaricomycetes</taxon>
        <taxon>Agaricomycetidae</taxon>
        <taxon>Agaricales</taxon>
        <taxon>Marasmiineae</taxon>
        <taxon>Mycenaceae</taxon>
        <taxon>Favolaschia</taxon>
    </lineage>
</organism>
<name>A0AAV9ZER7_9AGAR</name>
<keyword evidence="4" id="KW-1185">Reference proteome</keyword>
<dbReference type="EMBL" id="JAWWNJ010000151">
    <property type="protein sequence ID" value="KAK6981363.1"/>
    <property type="molecule type" value="Genomic_DNA"/>
</dbReference>
<evidence type="ECO:0000256" key="1">
    <source>
        <dbReference type="SAM" id="MobiDB-lite"/>
    </source>
</evidence>
<gene>
    <name evidence="3" type="ORF">R3P38DRAFT_2578539</name>
    <name evidence="2" type="ORF">R3P38DRAFT_2580121</name>
</gene>
<dbReference type="EMBL" id="JAWWNJ010000160">
    <property type="protein sequence ID" value="KAK6978255.1"/>
    <property type="molecule type" value="Genomic_DNA"/>
</dbReference>
<dbReference type="Proteomes" id="UP001362999">
    <property type="component" value="Unassembled WGS sequence"/>
</dbReference>
<comment type="caution">
    <text evidence="2">The sequence shown here is derived from an EMBL/GenBank/DDBJ whole genome shotgun (WGS) entry which is preliminary data.</text>
</comment>
<dbReference type="InterPro" id="IPR012337">
    <property type="entry name" value="RNaseH-like_sf"/>
</dbReference>
<proteinExistence type="predicted"/>
<dbReference type="SUPFAM" id="SSF53098">
    <property type="entry name" value="Ribonuclease H-like"/>
    <property type="match status" value="1"/>
</dbReference>
<feature type="region of interest" description="Disordered" evidence="1">
    <location>
        <begin position="123"/>
        <end position="157"/>
    </location>
</feature>
<evidence type="ECO:0000313" key="4">
    <source>
        <dbReference type="Proteomes" id="UP001362999"/>
    </source>
</evidence>
<protein>
    <recommendedName>
        <fullName evidence="5">HAT C-terminal dimerisation domain-containing protein</fullName>
    </recommendedName>
</protein>
<evidence type="ECO:0000313" key="3">
    <source>
        <dbReference type="EMBL" id="KAK6981363.1"/>
    </source>
</evidence>
<sequence>AIETVADWLQTFRAATTEMSRTSRPMLSSTHSTFRGLQKILKDKIGALPPNASPELREGLARAHLKLSDYYYKFDQSPFYIWAAREFEKDYASDPDLKSYLEVQTDALRRYFDDRYPALTPTTSAAAASRSNSVPSRSESSFAALDQGSDDEEEADELQRYFEAPRSAVAVERVFSGGRDAISLRRARLQPETIRTLMLVKHHLRLKRTKLQEQLNKVDS</sequence>
<feature type="compositionally biased region" description="Low complexity" evidence="1">
    <location>
        <begin position="123"/>
        <end position="141"/>
    </location>
</feature>